<sequence>MREMDMNEGTLTVLIQWCFLCLIWMGVYDRVLDRWGIRRAEALAVVTVFLICAFVSWKIAFLPSVRVHISGMILPFLCAGWLYAKQRQSRKRFMVILGGCLGVALFWFRWLLFTDPVLAIWDESWMLPVVAFLAVLTISRSGLTQLFLLLYSLTLGEVLYALFEWRFSGSCLIGGEYAQDLLWSTLSLWSLLAGGWLVLRQLLRIGQRDRDPENQG</sequence>
<organism evidence="2 3">
    <name type="scientific">Brevibacillus ruminantium</name>
    <dbReference type="NCBI Taxonomy" id="2950604"/>
    <lineage>
        <taxon>Bacteria</taxon>
        <taxon>Bacillati</taxon>
        <taxon>Bacillota</taxon>
        <taxon>Bacilli</taxon>
        <taxon>Bacillales</taxon>
        <taxon>Paenibacillaceae</taxon>
        <taxon>Brevibacillus</taxon>
    </lineage>
</organism>
<feature type="transmembrane region" description="Helical" evidence="1">
    <location>
        <begin position="12"/>
        <end position="28"/>
    </location>
</feature>
<protein>
    <recommendedName>
        <fullName evidence="4">Integral membrane protein</fullName>
    </recommendedName>
</protein>
<proteinExistence type="predicted"/>
<keyword evidence="3" id="KW-1185">Reference proteome</keyword>
<dbReference type="Pfam" id="PF24124">
    <property type="entry name" value="YphA"/>
    <property type="match status" value="1"/>
</dbReference>
<evidence type="ECO:0000313" key="3">
    <source>
        <dbReference type="Proteomes" id="UP001056500"/>
    </source>
</evidence>
<feature type="transmembrane region" description="Helical" evidence="1">
    <location>
        <begin position="118"/>
        <end position="139"/>
    </location>
</feature>
<feature type="transmembrane region" description="Helical" evidence="1">
    <location>
        <begin position="93"/>
        <end position="112"/>
    </location>
</feature>
<feature type="transmembrane region" description="Helical" evidence="1">
    <location>
        <begin position="65"/>
        <end position="84"/>
    </location>
</feature>
<feature type="transmembrane region" description="Helical" evidence="1">
    <location>
        <begin position="40"/>
        <end position="59"/>
    </location>
</feature>
<keyword evidence="1" id="KW-0812">Transmembrane</keyword>
<dbReference type="RefSeq" id="WP_251870613.1">
    <property type="nucleotide sequence ID" value="NZ_CP098755.1"/>
</dbReference>
<evidence type="ECO:0008006" key="4">
    <source>
        <dbReference type="Google" id="ProtNLM"/>
    </source>
</evidence>
<reference evidence="2" key="1">
    <citation type="submission" date="2022-06" db="EMBL/GenBank/DDBJ databases">
        <title>Genome sequencing of Brevibacillus sp. BB3-R1.</title>
        <authorList>
            <person name="Heo J."/>
            <person name="Lee D."/>
            <person name="Won M."/>
            <person name="Han B.-H."/>
            <person name="Hong S.-B."/>
            <person name="Kwon S.-W."/>
        </authorList>
    </citation>
    <scope>NUCLEOTIDE SEQUENCE</scope>
    <source>
        <strain evidence="2">BB3-R1</strain>
    </source>
</reference>
<accession>A0ABY4W929</accession>
<keyword evidence="1" id="KW-0472">Membrane</keyword>
<dbReference type="InterPro" id="IPR014617">
    <property type="entry name" value="YphA_Bacsu"/>
</dbReference>
<feature type="transmembrane region" description="Helical" evidence="1">
    <location>
        <begin position="146"/>
        <end position="163"/>
    </location>
</feature>
<feature type="transmembrane region" description="Helical" evidence="1">
    <location>
        <begin position="183"/>
        <end position="203"/>
    </location>
</feature>
<gene>
    <name evidence="2" type="ORF">NDK47_15250</name>
</gene>
<dbReference type="Proteomes" id="UP001056500">
    <property type="component" value="Chromosome"/>
</dbReference>
<keyword evidence="1" id="KW-1133">Transmembrane helix</keyword>
<evidence type="ECO:0000256" key="1">
    <source>
        <dbReference type="SAM" id="Phobius"/>
    </source>
</evidence>
<evidence type="ECO:0000313" key="2">
    <source>
        <dbReference type="EMBL" id="USG63532.1"/>
    </source>
</evidence>
<dbReference type="EMBL" id="CP098755">
    <property type="protein sequence ID" value="USG63532.1"/>
    <property type="molecule type" value="Genomic_DNA"/>
</dbReference>
<name>A0ABY4W929_9BACL</name>